<evidence type="ECO:0000259" key="3">
    <source>
        <dbReference type="Pfam" id="PF08955"/>
    </source>
</evidence>
<keyword evidence="2" id="KW-0812">Transmembrane</keyword>
<dbReference type="RefSeq" id="WP_015520764.1">
    <property type="nucleotide sequence ID" value="NZ_CABIYH010000002.1"/>
</dbReference>
<reference evidence="5 7" key="2">
    <citation type="submission" date="2018-08" db="EMBL/GenBank/DDBJ databases">
        <title>A genome reference for cultivated species of the human gut microbiota.</title>
        <authorList>
            <person name="Zou Y."/>
            <person name="Xue W."/>
            <person name="Luo G."/>
        </authorList>
    </citation>
    <scope>NUCLEOTIDE SEQUENCE [LARGE SCALE GENOMIC DNA]</scope>
    <source>
        <strain evidence="5 7">AM22-21LB</strain>
    </source>
</reference>
<dbReference type="EMBL" id="QRID01000002">
    <property type="protein sequence ID" value="RHG30236.1"/>
    <property type="molecule type" value="Genomic_DNA"/>
</dbReference>
<sequence>MKKTTSICLFTGMIFLLLVMVVYLLFTQQDTGEKEQDLAAATEEMPAETDTEKELKTTESLAVYESYAYVIKQKDGILVVYQSDGITEFFETNIRIRDLNEDMVKKLENGIRFSDDQELYAFLESYSS</sequence>
<keyword evidence="2" id="KW-0472">Membrane</keyword>
<evidence type="ECO:0000313" key="4">
    <source>
        <dbReference type="EMBL" id="CUM75940.1"/>
    </source>
</evidence>
<evidence type="ECO:0000256" key="1">
    <source>
        <dbReference type="SAM" id="MobiDB-lite"/>
    </source>
</evidence>
<dbReference type="STRING" id="166486.ERS852572_00339"/>
<protein>
    <recommendedName>
        <fullName evidence="3">Bypass of forespore C C-terminal domain-containing protein</fullName>
    </recommendedName>
</protein>
<dbReference type="Proteomes" id="UP000095350">
    <property type="component" value="Unassembled WGS sequence"/>
</dbReference>
<gene>
    <name evidence="5" type="ORF">DW264_01900</name>
    <name evidence="4" type="ORF">ERS852572_00339</name>
</gene>
<organism evidence="4 6">
    <name type="scientific">Roseburia intestinalis</name>
    <dbReference type="NCBI Taxonomy" id="166486"/>
    <lineage>
        <taxon>Bacteria</taxon>
        <taxon>Bacillati</taxon>
        <taxon>Bacillota</taxon>
        <taxon>Clostridia</taxon>
        <taxon>Lachnospirales</taxon>
        <taxon>Lachnospiraceae</taxon>
        <taxon>Roseburia</taxon>
    </lineage>
</organism>
<dbReference type="EMBL" id="CYXZ01000002">
    <property type="protein sequence ID" value="CUM75940.1"/>
    <property type="molecule type" value="Genomic_DNA"/>
</dbReference>
<evidence type="ECO:0000313" key="7">
    <source>
        <dbReference type="Proteomes" id="UP000284051"/>
    </source>
</evidence>
<dbReference type="PaxDb" id="166486-ERS852572_00339"/>
<feature type="transmembrane region" description="Helical" evidence="2">
    <location>
        <begin position="7"/>
        <end position="26"/>
    </location>
</feature>
<name>A0A173RDB7_9FIRM</name>
<reference evidence="4 6" key="1">
    <citation type="submission" date="2015-09" db="EMBL/GenBank/DDBJ databases">
        <authorList>
            <consortium name="Pathogen Informatics"/>
        </authorList>
    </citation>
    <scope>NUCLEOTIDE SEQUENCE [LARGE SCALE GENOMIC DNA]</scope>
    <source>
        <strain evidence="4 6">2789STDY5834960</strain>
    </source>
</reference>
<dbReference type="Pfam" id="PF08955">
    <property type="entry name" value="BofC_C"/>
    <property type="match status" value="1"/>
</dbReference>
<feature type="region of interest" description="Disordered" evidence="1">
    <location>
        <begin position="36"/>
        <end position="55"/>
    </location>
</feature>
<dbReference type="AlphaFoldDB" id="A0A173RDB7"/>
<dbReference type="OrthoDB" id="1912898at2"/>
<proteinExistence type="predicted"/>
<dbReference type="Proteomes" id="UP000284051">
    <property type="component" value="Unassembled WGS sequence"/>
</dbReference>
<evidence type="ECO:0000256" key="2">
    <source>
        <dbReference type="SAM" id="Phobius"/>
    </source>
</evidence>
<accession>A0A173RDB7</accession>
<keyword evidence="2" id="KW-1133">Transmembrane helix</keyword>
<dbReference type="InterPro" id="IPR015050">
    <property type="entry name" value="BofC_C"/>
</dbReference>
<evidence type="ECO:0000313" key="5">
    <source>
        <dbReference type="EMBL" id="RHG30236.1"/>
    </source>
</evidence>
<feature type="domain" description="Bypass of forespore C C-terminal" evidence="3">
    <location>
        <begin position="74"/>
        <end position="127"/>
    </location>
</feature>
<evidence type="ECO:0000313" key="6">
    <source>
        <dbReference type="Proteomes" id="UP000095350"/>
    </source>
</evidence>